<organism evidence="2 3">
    <name type="scientific">Paenibacillus polygoni</name>
    <dbReference type="NCBI Taxonomy" id="3050112"/>
    <lineage>
        <taxon>Bacteria</taxon>
        <taxon>Bacillati</taxon>
        <taxon>Bacillota</taxon>
        <taxon>Bacilli</taxon>
        <taxon>Bacillales</taxon>
        <taxon>Paenibacillaceae</taxon>
        <taxon>Paenibacillus</taxon>
    </lineage>
</organism>
<dbReference type="EMBL" id="CP127162">
    <property type="protein sequence ID" value="WIV21420.1"/>
    <property type="molecule type" value="Genomic_DNA"/>
</dbReference>
<dbReference type="PROSITE" id="PS50802">
    <property type="entry name" value="OTU"/>
    <property type="match status" value="1"/>
</dbReference>
<dbReference type="Proteomes" id="UP001236415">
    <property type="component" value="Chromosome"/>
</dbReference>
<dbReference type="InterPro" id="IPR029052">
    <property type="entry name" value="Metallo-depent_PP-like"/>
</dbReference>
<accession>A0ABY8X7A9</accession>
<keyword evidence="2" id="KW-0378">Hydrolase</keyword>
<dbReference type="GO" id="GO:0016787">
    <property type="term" value="F:hydrolase activity"/>
    <property type="evidence" value="ECO:0007669"/>
    <property type="project" value="UniProtKB-KW"/>
</dbReference>
<dbReference type="Pfam" id="PF00149">
    <property type="entry name" value="Metallophos"/>
    <property type="match status" value="1"/>
</dbReference>
<dbReference type="SUPFAM" id="SSF56300">
    <property type="entry name" value="Metallo-dependent phosphatases"/>
    <property type="match status" value="1"/>
</dbReference>
<evidence type="ECO:0000313" key="2">
    <source>
        <dbReference type="EMBL" id="WIV21420.1"/>
    </source>
</evidence>
<name>A0ABY8X7A9_9BACL</name>
<dbReference type="Gene3D" id="3.60.21.10">
    <property type="match status" value="1"/>
</dbReference>
<dbReference type="PANTHER" id="PTHR42850">
    <property type="entry name" value="METALLOPHOSPHOESTERASE"/>
    <property type="match status" value="1"/>
</dbReference>
<dbReference type="InterPro" id="IPR003323">
    <property type="entry name" value="OTU_dom"/>
</dbReference>
<dbReference type="PANTHER" id="PTHR42850:SF4">
    <property type="entry name" value="ZINC-DEPENDENT ENDOPOLYPHOSPHATASE"/>
    <property type="match status" value="1"/>
</dbReference>
<dbReference type="CDD" id="cd00144">
    <property type="entry name" value="MPP_PPP_family"/>
    <property type="match status" value="1"/>
</dbReference>
<proteinExistence type="predicted"/>
<gene>
    <name evidence="2" type="ORF">QPK24_06595</name>
</gene>
<feature type="domain" description="OTU" evidence="1">
    <location>
        <begin position="216"/>
        <end position="249"/>
    </location>
</feature>
<dbReference type="InterPro" id="IPR004843">
    <property type="entry name" value="Calcineurin-like_PHP"/>
</dbReference>
<dbReference type="EC" id="3.1.-.-" evidence="2"/>
<evidence type="ECO:0000259" key="1">
    <source>
        <dbReference type="PROSITE" id="PS50802"/>
    </source>
</evidence>
<reference evidence="2 3" key="1">
    <citation type="submission" date="2023-06" db="EMBL/GenBank/DDBJ databases">
        <title>Paenibacillus polygonum sp. nov., an endophytic bacterium, isolated from Polygonum lapathifolium L. in Nanji Wetland National Nature Reserve, South of Poyang Lake, Jiangxi Province, China.</title>
        <authorList>
            <person name="Yu Z."/>
        </authorList>
    </citation>
    <scope>NUCLEOTIDE SEQUENCE [LARGE SCALE GENOMIC DNA]</scope>
    <source>
        <strain evidence="2 3">C31</strain>
    </source>
</reference>
<dbReference type="InterPro" id="IPR050126">
    <property type="entry name" value="Ap4A_hydrolase"/>
</dbReference>
<protein>
    <submittedName>
        <fullName evidence="2">Metallophosphoesterase family protein</fullName>
        <ecNumber evidence="2">3.1.-.-</ecNumber>
    </submittedName>
</protein>
<sequence>MRTIVISDLHGCYNEFNALLHKVKYQAEQDQLILLGDYVDRGPRSKEVVDQIMTLHRDHGVIVLKGNHDQLFLDAILKDEDARWIRNGARQTLASYCDLSCAHEELNQETYEQAKTYIKTHFSHHLEFLSSLPLYYENATHLFVHAGINPFYANFKEQPEDDFIWIREMFHDQATNLDKIVVFGHTPTVHLHERADIWFQDDKIGIDGACAYGKQLNALEIREDGSCYAYSIPAGTVAVSSETTTYVRK</sequence>
<keyword evidence="3" id="KW-1185">Reference proteome</keyword>
<evidence type="ECO:0000313" key="3">
    <source>
        <dbReference type="Proteomes" id="UP001236415"/>
    </source>
</evidence>